<evidence type="ECO:0000313" key="7">
    <source>
        <dbReference type="Proteomes" id="UP001231518"/>
    </source>
</evidence>
<reference evidence="6" key="1">
    <citation type="submission" date="2023-03" db="EMBL/GenBank/DDBJ databases">
        <title>Chromosome-level genomes of two armyworms, Mythimna separata and Mythimna loreyi, provide insights into the biosynthesis and reception of sex pheromones.</title>
        <authorList>
            <person name="Zhao H."/>
        </authorList>
    </citation>
    <scope>NUCLEOTIDE SEQUENCE</scope>
    <source>
        <strain evidence="6">BeijingLab</strain>
        <tissue evidence="6">Pupa</tissue>
    </source>
</reference>
<gene>
    <name evidence="6" type="ORF">PYW07_008116</name>
</gene>
<feature type="region of interest" description="Disordered" evidence="3">
    <location>
        <begin position="292"/>
        <end position="334"/>
    </location>
</feature>
<protein>
    <submittedName>
        <fullName evidence="6">Uncharacterized protein</fullName>
    </submittedName>
</protein>
<feature type="domain" description="Phosphofurin acidic cluster sorting protein 1/2 C-terminal" evidence="4">
    <location>
        <begin position="535"/>
        <end position="632"/>
    </location>
</feature>
<dbReference type="InterPro" id="IPR057541">
    <property type="entry name" value="PACS1/2_N"/>
</dbReference>
<dbReference type="PANTHER" id="PTHR13280:SF17">
    <property type="entry name" value="KRUEPPEL TARGET AT 95D, ISOFORM A"/>
    <property type="match status" value="1"/>
</dbReference>
<dbReference type="Pfam" id="PF10254">
    <property type="entry name" value="Pacs-1"/>
    <property type="match status" value="2"/>
</dbReference>
<feature type="region of interest" description="Disordered" evidence="3">
    <location>
        <begin position="367"/>
        <end position="439"/>
    </location>
</feature>
<dbReference type="GO" id="GO:0072659">
    <property type="term" value="P:protein localization to plasma membrane"/>
    <property type="evidence" value="ECO:0007669"/>
    <property type="project" value="TreeGrafter"/>
</dbReference>
<evidence type="ECO:0000259" key="4">
    <source>
        <dbReference type="Pfam" id="PF10254"/>
    </source>
</evidence>
<name>A0AAD7YPM8_MYTSE</name>
<dbReference type="PANTHER" id="PTHR13280">
    <property type="entry name" value="PHOSPHOFURIN ACIDIC CLUSTER SORTING PROTEIN"/>
    <property type="match status" value="1"/>
</dbReference>
<feature type="compositionally biased region" description="Polar residues" evidence="3">
    <location>
        <begin position="305"/>
        <end position="314"/>
    </location>
</feature>
<proteinExistence type="inferred from homology"/>
<feature type="compositionally biased region" description="Low complexity" evidence="3">
    <location>
        <begin position="315"/>
        <end position="327"/>
    </location>
</feature>
<feature type="compositionally biased region" description="Pro residues" evidence="3">
    <location>
        <begin position="1246"/>
        <end position="1258"/>
    </location>
</feature>
<keyword evidence="2" id="KW-0597">Phosphoprotein</keyword>
<evidence type="ECO:0000256" key="2">
    <source>
        <dbReference type="ARBA" id="ARBA00022553"/>
    </source>
</evidence>
<feature type="compositionally biased region" description="Acidic residues" evidence="3">
    <location>
        <begin position="204"/>
        <end position="218"/>
    </location>
</feature>
<comment type="similarity">
    <text evidence="1">Belongs to the PACS family.</text>
</comment>
<comment type="caution">
    <text evidence="6">The sequence shown here is derived from an EMBL/GenBank/DDBJ whole genome shotgun (WGS) entry which is preliminary data.</text>
</comment>
<keyword evidence="7" id="KW-1185">Reference proteome</keyword>
<evidence type="ECO:0000256" key="3">
    <source>
        <dbReference type="SAM" id="MobiDB-lite"/>
    </source>
</evidence>
<feature type="compositionally biased region" description="Low complexity" evidence="3">
    <location>
        <begin position="1233"/>
        <end position="1245"/>
    </location>
</feature>
<feature type="domain" description="Phosphofurin acidic cluster sorting protein 1/2 N-terminal C2" evidence="5">
    <location>
        <begin position="17"/>
        <end position="156"/>
    </location>
</feature>
<feature type="region of interest" description="Disordered" evidence="3">
    <location>
        <begin position="204"/>
        <end position="228"/>
    </location>
</feature>
<feature type="region of interest" description="Disordered" evidence="3">
    <location>
        <begin position="1233"/>
        <end position="1262"/>
    </location>
</feature>
<organism evidence="6 7">
    <name type="scientific">Mythimna separata</name>
    <name type="common">Oriental armyworm</name>
    <name type="synonym">Pseudaletia separata</name>
    <dbReference type="NCBI Taxonomy" id="271217"/>
    <lineage>
        <taxon>Eukaryota</taxon>
        <taxon>Metazoa</taxon>
        <taxon>Ecdysozoa</taxon>
        <taxon>Arthropoda</taxon>
        <taxon>Hexapoda</taxon>
        <taxon>Insecta</taxon>
        <taxon>Pterygota</taxon>
        <taxon>Neoptera</taxon>
        <taxon>Endopterygota</taxon>
        <taxon>Lepidoptera</taxon>
        <taxon>Glossata</taxon>
        <taxon>Ditrysia</taxon>
        <taxon>Noctuoidea</taxon>
        <taxon>Noctuidae</taxon>
        <taxon>Noctuinae</taxon>
        <taxon>Hadenini</taxon>
        <taxon>Mythimna</taxon>
    </lineage>
</organism>
<dbReference type="InterPro" id="IPR019381">
    <property type="entry name" value="PACS1/2_C"/>
</dbReference>
<dbReference type="EMBL" id="JARGEI010000011">
    <property type="protein sequence ID" value="KAJ8724136.1"/>
    <property type="molecule type" value="Genomic_DNA"/>
</dbReference>
<feature type="compositionally biased region" description="Low complexity" evidence="3">
    <location>
        <begin position="396"/>
        <end position="408"/>
    </location>
</feature>
<evidence type="ECO:0000256" key="1">
    <source>
        <dbReference type="ARBA" id="ARBA00008590"/>
    </source>
</evidence>
<dbReference type="Proteomes" id="UP001231518">
    <property type="component" value="Chromosome 20"/>
</dbReference>
<feature type="domain" description="Phosphofurin acidic cluster sorting protein 1/2 C-terminal" evidence="4">
    <location>
        <begin position="1138"/>
        <end position="1403"/>
    </location>
</feature>
<sequence>MTEKNKSEKMTNASKPVPMKLFAAWEVDRTPSNCIPRLCTLRITRLRVCGALGDTGGGAASGAGAGAVILAARMHSSKRTLRSNDIAVPPLDVELDLCFSLQYPHFVKRDGNRLQIMLQRRKKYKNRTILGYKTLAEGVIRMDQVLQRSMDMELELTGVGGKVGAAAGQPVAKLSITGLASTPVDHDTKNNNTLLITERGYSDEEEEGEFSSVEEADEMTYGAPARRRAHRQLGFNKTDLSYTKQRNLKQKFAALLRRFRVPEELSERGATRDTHHAQHDIDELFQELESLSCGEGEDSGPDQMDTISIGSTPKPSLRPFFSSSRSLANQEHHRHSNGGACAVVRHASVASGADLGVLRERHLATQTLTESEAVRSSAGDERASDGNSDGDATIDAPVSGASVSSSPPNETKLREDKRSRLFRSATSGGNLIPGGGVTRKKNSLVVGVDRPLSAHELPAQSPTTLEPRRTWAEQVSRLLGEEAAGPECVAVCGGASGGTGAAAAALHALAVPALHAPHPAPDPRPLLHALYSRAKQSSRRSCIRVAICGGDAAASAALRAHAELAARRPHDAPTVRFYYVPIGPSVIARHLAASDGGYASLFTSDSWANICERAADGSAPDVAEMSSRIGRVIARHLAASDGGYASLFTSDSWANICERAADGSAPDVAEMSSRIGRVIARHLAASDGGYASLFTSDSWANICERAADGSAPDVAEMSSRIGRVIARHLAASDGGYASLFTSDSWANICERAADGSAPDVAEMSSRIGRVIARHLAASDGGYASLFTSDSWANICERAADGSAPDVAEMSSRIGRVIARHLAASDGGYASLFTSDSWANICERAADGSAPDVAEMSSRIGRVIARHLAASDGGYASLFTSDSWANICERAADGSAPDVAEMSSRIGRVIARHLAASDGGYASLFTSDSWANICERAADGSAPDVAEMSSRIGRVIARHLAASDGGYASLFTSDSWANICERAADGSAPDVAEMSSRIGRVIARHLAASDGGYASLFTSDSWANICERAADGSAPDVAEMSSRIGRVIARHLAASDGGYASLFTSDSWANICERAADGSAPDVAEMSSRIGRVIARHLAASDGGYASLFTSDSWANICERAADGSAPDVAEMSSRIGRVIARHLAASDGGYASLFTSDSWANICERAADGSAPDVAEMSSRIGRYLNSIGPVNNVPIGEAMVAYREKSGDEDSSQTFVPFIAEVRVGCSEGGVSSLELEEGGSPPARASPPATPAPHPLAAPELAAPSLPLPLLARTEPLELQLDYWLVPGRQSDGTDSKVTVKASFRALHVTRQNAHLCITYLTKEKKQKIMRLGKKKEKTGEAEVGRAQTVDGVARLICSAKSSHNVPLKVYIDGTELNGVKFFQLSTQWQTHVKTFPVATCGAPLAPAES</sequence>
<evidence type="ECO:0000259" key="5">
    <source>
        <dbReference type="Pfam" id="PF25332"/>
    </source>
</evidence>
<evidence type="ECO:0000313" key="6">
    <source>
        <dbReference type="EMBL" id="KAJ8724136.1"/>
    </source>
</evidence>
<dbReference type="Pfam" id="PF25332">
    <property type="entry name" value="C2_PACS_N"/>
    <property type="match status" value="1"/>
</dbReference>
<accession>A0AAD7YPM8</accession>